<protein>
    <submittedName>
        <fullName evidence="2">Uncharacterized protein</fullName>
    </submittedName>
</protein>
<dbReference type="Proteomes" id="UP001259832">
    <property type="component" value="Unassembled WGS sequence"/>
</dbReference>
<keyword evidence="1" id="KW-0472">Membrane</keyword>
<dbReference type="EMBL" id="JASMQC010000001">
    <property type="protein sequence ID" value="KAK1948551.1"/>
    <property type="molecule type" value="Genomic_DNA"/>
</dbReference>
<reference evidence="2" key="1">
    <citation type="submission" date="2023-08" db="EMBL/GenBank/DDBJ databases">
        <title>Reference Genome Resource for the Citrus Pathogen Phytophthora citrophthora.</title>
        <authorList>
            <person name="Moller H."/>
            <person name="Coetzee B."/>
            <person name="Rose L.J."/>
            <person name="Van Niekerk J.M."/>
        </authorList>
    </citation>
    <scope>NUCLEOTIDE SEQUENCE</scope>
    <source>
        <strain evidence="2">STE-U-9442</strain>
    </source>
</reference>
<proteinExistence type="predicted"/>
<dbReference type="AlphaFoldDB" id="A0AAD9H1P6"/>
<keyword evidence="3" id="KW-1185">Reference proteome</keyword>
<keyword evidence="1" id="KW-1133">Transmembrane helix</keyword>
<gene>
    <name evidence="2" type="ORF">P3T76_000840</name>
</gene>
<sequence length="114" mass="13055">MAFAFYLIDPPNPSDLFTSPSFMGVLLLLGLLRRLRDNKNGDCQQDYERELRREYRRQCKRQRRWNRRYPQCPGPIPAPPAPVVPVVVQPVTQPLSVRQPVTPGIPASTKDISV</sequence>
<keyword evidence="1" id="KW-0812">Transmembrane</keyword>
<evidence type="ECO:0000313" key="2">
    <source>
        <dbReference type="EMBL" id="KAK1948551.1"/>
    </source>
</evidence>
<comment type="caution">
    <text evidence="2">The sequence shown here is derived from an EMBL/GenBank/DDBJ whole genome shotgun (WGS) entry which is preliminary data.</text>
</comment>
<accession>A0AAD9H1P6</accession>
<evidence type="ECO:0000313" key="3">
    <source>
        <dbReference type="Proteomes" id="UP001259832"/>
    </source>
</evidence>
<organism evidence="2 3">
    <name type="scientific">Phytophthora citrophthora</name>
    <dbReference type="NCBI Taxonomy" id="4793"/>
    <lineage>
        <taxon>Eukaryota</taxon>
        <taxon>Sar</taxon>
        <taxon>Stramenopiles</taxon>
        <taxon>Oomycota</taxon>
        <taxon>Peronosporomycetes</taxon>
        <taxon>Peronosporales</taxon>
        <taxon>Peronosporaceae</taxon>
        <taxon>Phytophthora</taxon>
    </lineage>
</organism>
<feature type="transmembrane region" description="Helical" evidence="1">
    <location>
        <begin position="16"/>
        <end position="32"/>
    </location>
</feature>
<evidence type="ECO:0000256" key="1">
    <source>
        <dbReference type="SAM" id="Phobius"/>
    </source>
</evidence>
<name>A0AAD9H1P6_9STRA</name>